<sequence>MRLPLKLAAAAAAIALAFPMAAQAHRAWMLPSATVLSGKDVWVTVDAAISNDLFFFEHHPMRLEGLVVSAPDGTPAKAENQATGRYRSTFDVKLDQTGTYKLAVVNAGLFASWKENGQNKRWRGTADKFATEVPKDAQELRVTQSQSRMEVFVTSGKPTEGVLKPTGEGLELAPVTHPNDLSVGNEAKFRFLLDGKPAPGVKVTVIRGGIRYRDKLEELTLTTGADGGFAVTWKEPGMYWIEASARDDKTAIKEAKERRAGYSTTLEVLP</sequence>
<dbReference type="Pfam" id="PF10670">
    <property type="entry name" value="DUF4198"/>
    <property type="match status" value="1"/>
</dbReference>
<evidence type="ECO:0000256" key="1">
    <source>
        <dbReference type="SAM" id="SignalP"/>
    </source>
</evidence>
<keyword evidence="3" id="KW-1185">Reference proteome</keyword>
<dbReference type="RefSeq" id="WP_123690916.1">
    <property type="nucleotide sequence ID" value="NZ_AP019700.1"/>
</dbReference>
<keyword evidence="1" id="KW-0732">Signal</keyword>
<dbReference type="Proteomes" id="UP000278222">
    <property type="component" value="Unassembled WGS sequence"/>
</dbReference>
<organism evidence="2 3">
    <name type="scientific">Stella humosa</name>
    <dbReference type="NCBI Taxonomy" id="94"/>
    <lineage>
        <taxon>Bacteria</taxon>
        <taxon>Pseudomonadati</taxon>
        <taxon>Pseudomonadota</taxon>
        <taxon>Alphaproteobacteria</taxon>
        <taxon>Rhodospirillales</taxon>
        <taxon>Stellaceae</taxon>
        <taxon>Stella</taxon>
    </lineage>
</organism>
<proteinExistence type="predicted"/>
<dbReference type="SUPFAM" id="SSF49464">
    <property type="entry name" value="Carboxypeptidase regulatory domain-like"/>
    <property type="match status" value="1"/>
</dbReference>
<name>A0A3N1LJM7_9PROT</name>
<accession>A0A3N1LJM7</accession>
<evidence type="ECO:0000313" key="3">
    <source>
        <dbReference type="Proteomes" id="UP000278222"/>
    </source>
</evidence>
<dbReference type="AlphaFoldDB" id="A0A3N1LJM7"/>
<feature type="chain" id="PRO_5018043788" evidence="1">
    <location>
        <begin position="25"/>
        <end position="270"/>
    </location>
</feature>
<comment type="caution">
    <text evidence="2">The sequence shown here is derived from an EMBL/GenBank/DDBJ whole genome shotgun (WGS) entry which is preliminary data.</text>
</comment>
<gene>
    <name evidence="2" type="ORF">EDC65_3078</name>
</gene>
<feature type="signal peptide" evidence="1">
    <location>
        <begin position="1"/>
        <end position="24"/>
    </location>
</feature>
<protein>
    <submittedName>
        <fullName evidence="2">Putative GH25 family protein</fullName>
    </submittedName>
</protein>
<dbReference type="InterPro" id="IPR019613">
    <property type="entry name" value="DUF4198"/>
</dbReference>
<dbReference type="EMBL" id="RJKX01000014">
    <property type="protein sequence ID" value="ROP91214.1"/>
    <property type="molecule type" value="Genomic_DNA"/>
</dbReference>
<reference evidence="2 3" key="1">
    <citation type="submission" date="2018-11" db="EMBL/GenBank/DDBJ databases">
        <title>Genomic Encyclopedia of Type Strains, Phase IV (KMG-IV): sequencing the most valuable type-strain genomes for metagenomic binning, comparative biology and taxonomic classification.</title>
        <authorList>
            <person name="Goeker M."/>
        </authorList>
    </citation>
    <scope>NUCLEOTIDE SEQUENCE [LARGE SCALE GENOMIC DNA]</scope>
    <source>
        <strain evidence="2 3">DSM 5900</strain>
    </source>
</reference>
<dbReference type="InterPro" id="IPR008969">
    <property type="entry name" value="CarboxyPept-like_regulatory"/>
</dbReference>
<evidence type="ECO:0000313" key="2">
    <source>
        <dbReference type="EMBL" id="ROP91214.1"/>
    </source>
</evidence>
<dbReference type="OrthoDB" id="5943at2"/>